<sequence>MQTSTMSPGGAADAFYSWTIIGLIVMAIAAVIVVAGIIYGRRQAAERHRAEEAAEERADEAGVDLPPETDPVAAETNVEPVAKEPDHDLPVKAEPVPAPEPMPAPKPAPAPAPVAPPIPKPEQAPAPVAPPEQAPDPEPAPAPVEAAPPPPPPAPEPAPNFAGALALTTIKGLGPKVAAMLAERGITQVDQLAALTSDQASELDVQLGAFTGRMGRDRWIDQAKLLASGDTAAYEAEFGKLG</sequence>
<proteinExistence type="predicted"/>
<gene>
    <name evidence="3" type="ORF">FPZ24_13975</name>
</gene>
<accession>A0A5B8LMZ0</accession>
<feature type="transmembrane region" description="Helical" evidence="2">
    <location>
        <begin position="15"/>
        <end position="39"/>
    </location>
</feature>
<protein>
    <recommendedName>
        <fullName evidence="5">LSU ribosomal protein L21p</fullName>
    </recommendedName>
</protein>
<feature type="compositionally biased region" description="Basic and acidic residues" evidence="1">
    <location>
        <begin position="81"/>
        <end position="91"/>
    </location>
</feature>
<dbReference type="Proteomes" id="UP000315673">
    <property type="component" value="Chromosome"/>
</dbReference>
<dbReference type="Gene3D" id="1.10.150.20">
    <property type="entry name" value="5' to 3' exonuclease, C-terminal subdomain"/>
    <property type="match status" value="1"/>
</dbReference>
<evidence type="ECO:0000256" key="2">
    <source>
        <dbReference type="SAM" id="Phobius"/>
    </source>
</evidence>
<feature type="compositionally biased region" description="Pro residues" evidence="1">
    <location>
        <begin position="96"/>
        <end position="158"/>
    </location>
</feature>
<keyword evidence="2" id="KW-0812">Transmembrane</keyword>
<dbReference type="EMBL" id="CP042306">
    <property type="protein sequence ID" value="QDZ08440.1"/>
    <property type="molecule type" value="Genomic_DNA"/>
</dbReference>
<feature type="region of interest" description="Disordered" evidence="1">
    <location>
        <begin position="50"/>
        <end position="161"/>
    </location>
</feature>
<dbReference type="OrthoDB" id="9807941at2"/>
<keyword evidence="2" id="KW-0472">Membrane</keyword>
<dbReference type="AlphaFoldDB" id="A0A5B8LMZ0"/>
<name>A0A5B8LMZ0_9SPHN</name>
<keyword evidence="2" id="KW-1133">Transmembrane helix</keyword>
<organism evidence="3 4">
    <name type="scientific">Sphingomonas panacisoli</name>
    <dbReference type="NCBI Taxonomy" id="1813879"/>
    <lineage>
        <taxon>Bacteria</taxon>
        <taxon>Pseudomonadati</taxon>
        <taxon>Pseudomonadota</taxon>
        <taxon>Alphaproteobacteria</taxon>
        <taxon>Sphingomonadales</taxon>
        <taxon>Sphingomonadaceae</taxon>
        <taxon>Sphingomonas</taxon>
    </lineage>
</organism>
<evidence type="ECO:0000313" key="3">
    <source>
        <dbReference type="EMBL" id="QDZ08440.1"/>
    </source>
</evidence>
<dbReference type="KEGG" id="spai:FPZ24_13975"/>
<keyword evidence="4" id="KW-1185">Reference proteome</keyword>
<evidence type="ECO:0008006" key="5">
    <source>
        <dbReference type="Google" id="ProtNLM"/>
    </source>
</evidence>
<evidence type="ECO:0000313" key="4">
    <source>
        <dbReference type="Proteomes" id="UP000315673"/>
    </source>
</evidence>
<evidence type="ECO:0000256" key="1">
    <source>
        <dbReference type="SAM" id="MobiDB-lite"/>
    </source>
</evidence>
<reference evidence="3 4" key="1">
    <citation type="submission" date="2019-07" db="EMBL/GenBank/DDBJ databases">
        <title>Full genome sequence of Sphingomonas sp. 4R-6-7(HKS19).</title>
        <authorList>
            <person name="Im W.-T."/>
        </authorList>
    </citation>
    <scope>NUCLEOTIDE SEQUENCE [LARGE SCALE GENOMIC DNA]</scope>
    <source>
        <strain evidence="3 4">HKS19</strain>
    </source>
</reference>
<feature type="compositionally biased region" description="Basic and acidic residues" evidence="1">
    <location>
        <begin position="50"/>
        <end position="60"/>
    </location>
</feature>